<evidence type="ECO:0000313" key="3">
    <source>
        <dbReference type="Proteomes" id="UP000823775"/>
    </source>
</evidence>
<protein>
    <submittedName>
        <fullName evidence="2">Uncharacterized protein</fullName>
    </submittedName>
</protein>
<accession>A0ABS8TP06</accession>
<evidence type="ECO:0000313" key="2">
    <source>
        <dbReference type="EMBL" id="MCD7472284.1"/>
    </source>
</evidence>
<dbReference type="EMBL" id="JACEIK010001800">
    <property type="protein sequence ID" value="MCD7472284.1"/>
    <property type="molecule type" value="Genomic_DNA"/>
</dbReference>
<organism evidence="2 3">
    <name type="scientific">Datura stramonium</name>
    <name type="common">Jimsonweed</name>
    <name type="synonym">Common thornapple</name>
    <dbReference type="NCBI Taxonomy" id="4076"/>
    <lineage>
        <taxon>Eukaryota</taxon>
        <taxon>Viridiplantae</taxon>
        <taxon>Streptophyta</taxon>
        <taxon>Embryophyta</taxon>
        <taxon>Tracheophyta</taxon>
        <taxon>Spermatophyta</taxon>
        <taxon>Magnoliopsida</taxon>
        <taxon>eudicotyledons</taxon>
        <taxon>Gunneridae</taxon>
        <taxon>Pentapetalae</taxon>
        <taxon>asterids</taxon>
        <taxon>lamiids</taxon>
        <taxon>Solanales</taxon>
        <taxon>Solanaceae</taxon>
        <taxon>Solanoideae</taxon>
        <taxon>Datureae</taxon>
        <taxon>Datura</taxon>
    </lineage>
</organism>
<comment type="caution">
    <text evidence="2">The sequence shown here is derived from an EMBL/GenBank/DDBJ whole genome shotgun (WGS) entry which is preliminary data.</text>
</comment>
<evidence type="ECO:0000256" key="1">
    <source>
        <dbReference type="SAM" id="MobiDB-lite"/>
    </source>
</evidence>
<sequence>MGIHVNITLCLVGPDFGNGSINKSVDDAYQYAWCTDTNLLHLSECRSWQAQLVSIRFQLVSDDQVRYSEKWTAIVGPLQQTTARQNPIPVLKLFLDYSKAAKQATVTITHCKPLRFAAVAVDDTPTRGEGSRHPSQQLSWRPSQKLVETAPKRTRKCTWSYK</sequence>
<feature type="compositionally biased region" description="Polar residues" evidence="1">
    <location>
        <begin position="133"/>
        <end position="142"/>
    </location>
</feature>
<keyword evidence="3" id="KW-1185">Reference proteome</keyword>
<name>A0ABS8TP06_DATST</name>
<gene>
    <name evidence="2" type="ORF">HAX54_013346</name>
</gene>
<feature type="region of interest" description="Disordered" evidence="1">
    <location>
        <begin position="124"/>
        <end position="145"/>
    </location>
</feature>
<proteinExistence type="predicted"/>
<reference evidence="2 3" key="1">
    <citation type="journal article" date="2021" name="BMC Genomics">
        <title>Datura genome reveals duplications of psychoactive alkaloid biosynthetic genes and high mutation rate following tissue culture.</title>
        <authorList>
            <person name="Rajewski A."/>
            <person name="Carter-House D."/>
            <person name="Stajich J."/>
            <person name="Litt A."/>
        </authorList>
    </citation>
    <scope>NUCLEOTIDE SEQUENCE [LARGE SCALE GENOMIC DNA]</scope>
    <source>
        <strain evidence="2">AR-01</strain>
    </source>
</reference>
<dbReference type="Proteomes" id="UP000823775">
    <property type="component" value="Unassembled WGS sequence"/>
</dbReference>